<evidence type="ECO:0000259" key="3">
    <source>
        <dbReference type="PROSITE" id="PS50404"/>
    </source>
</evidence>
<evidence type="ECO:0000313" key="5">
    <source>
        <dbReference type="Proteomes" id="UP000695000"/>
    </source>
</evidence>
<dbReference type="InterPro" id="IPR036282">
    <property type="entry name" value="Glutathione-S-Trfase_C_sf"/>
</dbReference>
<dbReference type="InterPro" id="IPR010987">
    <property type="entry name" value="Glutathione-S-Trfase_C-like"/>
</dbReference>
<accession>A0ABM1ML55</accession>
<comment type="subunit">
    <text evidence="1">Homodimer.</text>
</comment>
<dbReference type="GeneID" id="108561762"/>
<dbReference type="InterPro" id="IPR004046">
    <property type="entry name" value="GST_C"/>
</dbReference>
<dbReference type="InterPro" id="IPR040079">
    <property type="entry name" value="Glutathione_S-Trfase"/>
</dbReference>
<dbReference type="RefSeq" id="XP_017775305.1">
    <property type="nucleotide sequence ID" value="XM_017919816.1"/>
</dbReference>
<dbReference type="CDD" id="cd03177">
    <property type="entry name" value="GST_C_Delta_Epsilon"/>
    <property type="match status" value="1"/>
</dbReference>
<dbReference type="SUPFAM" id="SSF47616">
    <property type="entry name" value="GST C-terminal domain-like"/>
    <property type="match status" value="1"/>
</dbReference>
<dbReference type="Pfam" id="PF00043">
    <property type="entry name" value="GST_C"/>
    <property type="match status" value="1"/>
</dbReference>
<dbReference type="Gene3D" id="1.20.1050.10">
    <property type="match status" value="1"/>
</dbReference>
<dbReference type="SUPFAM" id="SSF52833">
    <property type="entry name" value="Thioredoxin-like"/>
    <property type="match status" value="1"/>
</dbReference>
<evidence type="ECO:0000259" key="4">
    <source>
        <dbReference type="PROSITE" id="PS50405"/>
    </source>
</evidence>
<feature type="domain" description="GST N-terminal" evidence="3">
    <location>
        <begin position="1"/>
        <end position="35"/>
    </location>
</feature>
<proteinExistence type="inferred from homology"/>
<dbReference type="Gene3D" id="3.40.30.10">
    <property type="entry name" value="Glutaredoxin"/>
    <property type="match status" value="1"/>
</dbReference>
<dbReference type="PROSITE" id="PS50404">
    <property type="entry name" value="GST_NTER"/>
    <property type="match status" value="1"/>
</dbReference>
<comment type="similarity">
    <text evidence="2">Belongs to the GST superfamily.</text>
</comment>
<dbReference type="InterPro" id="IPR036249">
    <property type="entry name" value="Thioredoxin-like_sf"/>
</dbReference>
<dbReference type="PROSITE" id="PS50405">
    <property type="entry name" value="GST_CTER"/>
    <property type="match status" value="1"/>
</dbReference>
<evidence type="ECO:0000256" key="1">
    <source>
        <dbReference type="ARBA" id="ARBA00011738"/>
    </source>
</evidence>
<dbReference type="Pfam" id="PF02798">
    <property type="entry name" value="GST_N"/>
    <property type="match status" value="1"/>
</dbReference>
<dbReference type="PANTHER" id="PTHR43969:SF9">
    <property type="entry name" value="GLUTATHIONE S TRANSFERASE D10, ISOFORM A-RELATED"/>
    <property type="match status" value="1"/>
</dbReference>
<feature type="domain" description="GST C-terminal" evidence="4">
    <location>
        <begin position="41"/>
        <end position="158"/>
    </location>
</feature>
<evidence type="ECO:0000313" key="6">
    <source>
        <dbReference type="RefSeq" id="XP_017775305.1"/>
    </source>
</evidence>
<dbReference type="Proteomes" id="UP000695000">
    <property type="component" value="Unplaced"/>
</dbReference>
<gene>
    <name evidence="6" type="primary">LOC108561762</name>
</gene>
<dbReference type="PANTHER" id="PTHR43969">
    <property type="entry name" value="GLUTATHIONE S TRANSFERASE D10, ISOFORM A-RELATED"/>
    <property type="match status" value="1"/>
</dbReference>
<keyword evidence="5" id="KW-1185">Reference proteome</keyword>
<protein>
    <submittedName>
        <fullName evidence="6">Glutathione S-transferase D1-like</fullName>
    </submittedName>
</protein>
<name>A0ABM1ML55_NICVS</name>
<organism evidence="5 6">
    <name type="scientific">Nicrophorus vespilloides</name>
    <name type="common">Boreal carrion beetle</name>
    <dbReference type="NCBI Taxonomy" id="110193"/>
    <lineage>
        <taxon>Eukaryota</taxon>
        <taxon>Metazoa</taxon>
        <taxon>Ecdysozoa</taxon>
        <taxon>Arthropoda</taxon>
        <taxon>Hexapoda</taxon>
        <taxon>Insecta</taxon>
        <taxon>Pterygota</taxon>
        <taxon>Neoptera</taxon>
        <taxon>Endopterygota</taxon>
        <taxon>Coleoptera</taxon>
        <taxon>Polyphaga</taxon>
        <taxon>Staphyliniformia</taxon>
        <taxon>Silphidae</taxon>
        <taxon>Nicrophorinae</taxon>
        <taxon>Nicrophorus</taxon>
    </lineage>
</organism>
<dbReference type="InterPro" id="IPR004045">
    <property type="entry name" value="Glutathione_S-Trfase_N"/>
</dbReference>
<dbReference type="SFLD" id="SFLDG00358">
    <property type="entry name" value="Main_(cytGST)"/>
    <property type="match status" value="1"/>
</dbReference>
<dbReference type="SFLD" id="SFLDS00019">
    <property type="entry name" value="Glutathione_Transferase_(cytos"/>
    <property type="match status" value="1"/>
</dbReference>
<evidence type="ECO:0000256" key="2">
    <source>
        <dbReference type="RuleBase" id="RU003494"/>
    </source>
</evidence>
<sequence length="170" mass="19636">MNPMHTVPTIDDNGFYLWESRAIMQYLVDQYGKDDSLSPSVPKLAAIVNQQLYFDACTLNARLYEYMLPIMMRSAKPNMEVHAKVEEALGVFDTILSKNKWAAGDNLTIADFALMSTVSTLEAIMFDIKKYPNVENWLNSCKRDVTHFEETIQKGSDWIHDYYLNKTKDY</sequence>
<reference evidence="6" key="1">
    <citation type="submission" date="2025-08" db="UniProtKB">
        <authorList>
            <consortium name="RefSeq"/>
        </authorList>
    </citation>
    <scope>IDENTIFICATION</scope>
    <source>
        <tissue evidence="6">Whole Larva</tissue>
    </source>
</reference>